<proteinExistence type="predicted"/>
<dbReference type="PROSITE" id="PS50943">
    <property type="entry name" value="HTH_CROC1"/>
    <property type="match status" value="1"/>
</dbReference>
<dbReference type="Gene3D" id="1.10.260.40">
    <property type="entry name" value="lambda repressor-like DNA-binding domains"/>
    <property type="match status" value="1"/>
</dbReference>
<dbReference type="PANTHER" id="PTHR46797">
    <property type="entry name" value="HTH-TYPE TRANSCRIPTIONAL REGULATOR"/>
    <property type="match status" value="1"/>
</dbReference>
<dbReference type="InterPro" id="IPR001387">
    <property type="entry name" value="Cro/C1-type_HTH"/>
</dbReference>
<dbReference type="InterPro" id="IPR050807">
    <property type="entry name" value="TransReg_Diox_bact_type"/>
</dbReference>
<dbReference type="EMBL" id="JBHSIY010000006">
    <property type="protein sequence ID" value="MFC4866322.1"/>
    <property type="molecule type" value="Genomic_DNA"/>
</dbReference>
<accession>A0ABV9SJ79</accession>
<evidence type="ECO:0000313" key="3">
    <source>
        <dbReference type="EMBL" id="MFC4866322.1"/>
    </source>
</evidence>
<reference evidence="4" key="1">
    <citation type="journal article" date="2019" name="Int. J. Syst. Evol. Microbiol.">
        <title>The Global Catalogue of Microorganisms (GCM) 10K type strain sequencing project: providing services to taxonomists for standard genome sequencing and annotation.</title>
        <authorList>
            <consortium name="The Broad Institute Genomics Platform"/>
            <consortium name="The Broad Institute Genome Sequencing Center for Infectious Disease"/>
            <person name="Wu L."/>
            <person name="Ma J."/>
        </authorList>
    </citation>
    <scope>NUCLEOTIDE SEQUENCE [LARGE SCALE GENOMIC DNA]</scope>
    <source>
        <strain evidence="4">CGMCC 4.7304</strain>
    </source>
</reference>
<protein>
    <submittedName>
        <fullName evidence="3">Helix-turn-helix domain-containing protein</fullName>
    </submittedName>
</protein>
<keyword evidence="4" id="KW-1185">Reference proteome</keyword>
<feature type="domain" description="HTH cro/C1-type" evidence="2">
    <location>
        <begin position="44"/>
        <end position="94"/>
    </location>
</feature>
<dbReference type="Proteomes" id="UP001595858">
    <property type="component" value="Unassembled WGS sequence"/>
</dbReference>
<dbReference type="SUPFAM" id="SSF47413">
    <property type="entry name" value="lambda repressor-like DNA-binding domains"/>
    <property type="match status" value="1"/>
</dbReference>
<keyword evidence="1" id="KW-0238">DNA-binding</keyword>
<evidence type="ECO:0000256" key="1">
    <source>
        <dbReference type="ARBA" id="ARBA00023125"/>
    </source>
</evidence>
<sequence length="433" mass="46557">MCVSIGIQISGVALYHVPHGQGSSQRGDAMSLGRVFAQRLRWHRRHQGKSQAVVAGLAGINAEYLGQIERGHRNPSLDLVEAIAGALGIPVTDLVTETPEPPSVAADVLLASELHRSLLLRGSEALSPRGRIADLKARVEDAWDLWQGAADRYSRLAELIPGLIGDVVATCDAPASNDPAEQHVAADAYALLRTVARRINRPDLALVAADRERRAADRTDDAIRLASADWNLAHALLGQGEPHTAEEVALAAASGLERCTTRDGMAMSGALWLTAAVAAARRRDKFTAVERIESHADPRAAKTGETNVGRTAFGPTNVAMHVLSIELEDGQAGNALAVADGIDPAPLASRERRTTLFLDLARAHALRFDPGAALLHLLQAERSSAEELRYNPAAHETVRRVFQRARPSMRTQVRELAQRVGIEQHIITGQTVS</sequence>
<evidence type="ECO:0000313" key="4">
    <source>
        <dbReference type="Proteomes" id="UP001595858"/>
    </source>
</evidence>
<comment type="caution">
    <text evidence="3">The sequence shown here is derived from an EMBL/GenBank/DDBJ whole genome shotgun (WGS) entry which is preliminary data.</text>
</comment>
<dbReference type="Pfam" id="PF01381">
    <property type="entry name" value="HTH_3"/>
    <property type="match status" value="1"/>
</dbReference>
<dbReference type="SMART" id="SM00530">
    <property type="entry name" value="HTH_XRE"/>
    <property type="match status" value="1"/>
</dbReference>
<evidence type="ECO:0000259" key="2">
    <source>
        <dbReference type="PROSITE" id="PS50943"/>
    </source>
</evidence>
<gene>
    <name evidence="3" type="ORF">ACFPCZ_06740</name>
</gene>
<dbReference type="CDD" id="cd00093">
    <property type="entry name" value="HTH_XRE"/>
    <property type="match status" value="1"/>
</dbReference>
<dbReference type="InterPro" id="IPR010982">
    <property type="entry name" value="Lambda_DNA-bd_dom_sf"/>
</dbReference>
<dbReference type="RefSeq" id="WP_344139867.1">
    <property type="nucleotide sequence ID" value="NZ_BAAAQI010000001.1"/>
</dbReference>
<name>A0ABV9SJ79_9ACTN</name>
<organism evidence="3 4">
    <name type="scientific">Streptomonospora arabica</name>
    <dbReference type="NCBI Taxonomy" id="412417"/>
    <lineage>
        <taxon>Bacteria</taxon>
        <taxon>Bacillati</taxon>
        <taxon>Actinomycetota</taxon>
        <taxon>Actinomycetes</taxon>
        <taxon>Streptosporangiales</taxon>
        <taxon>Nocardiopsidaceae</taxon>
        <taxon>Streptomonospora</taxon>
    </lineage>
</organism>
<dbReference type="PANTHER" id="PTHR46797:SF1">
    <property type="entry name" value="METHYLPHOSPHONATE SYNTHASE"/>
    <property type="match status" value="1"/>
</dbReference>